<dbReference type="Proteomes" id="UP001464891">
    <property type="component" value="Unassembled WGS sequence"/>
</dbReference>
<dbReference type="InterPro" id="IPR028994">
    <property type="entry name" value="Integrin_alpha_N"/>
</dbReference>
<reference evidence="2 3" key="1">
    <citation type="submission" date="2022-04" db="EMBL/GenBank/DDBJ databases">
        <title>Positive selection, recombination, and allopatry shape intraspecific diversity of widespread and dominant cyanobacteria.</title>
        <authorList>
            <person name="Wei J."/>
            <person name="Shu W."/>
            <person name="Hu C."/>
        </authorList>
    </citation>
    <scope>NUCLEOTIDE SEQUENCE [LARGE SCALE GENOMIC DNA]</scope>
    <source>
        <strain evidence="2 3">GB2-A4</strain>
    </source>
</reference>
<name>A0ABV0J8T6_9CYAN</name>
<evidence type="ECO:0000313" key="3">
    <source>
        <dbReference type="Proteomes" id="UP001464891"/>
    </source>
</evidence>
<dbReference type="EMBL" id="JAMPKM010000007">
    <property type="protein sequence ID" value="MEP0818199.1"/>
    <property type="molecule type" value="Genomic_DNA"/>
</dbReference>
<organism evidence="2 3">
    <name type="scientific">Trichocoleus desertorum GB2-A4</name>
    <dbReference type="NCBI Taxonomy" id="2933944"/>
    <lineage>
        <taxon>Bacteria</taxon>
        <taxon>Bacillati</taxon>
        <taxon>Cyanobacteriota</taxon>
        <taxon>Cyanophyceae</taxon>
        <taxon>Leptolyngbyales</taxon>
        <taxon>Trichocoleusaceae</taxon>
        <taxon>Trichocoleus</taxon>
    </lineage>
</organism>
<keyword evidence="1" id="KW-0732">Signal</keyword>
<dbReference type="RefSeq" id="WP_190432674.1">
    <property type="nucleotide sequence ID" value="NZ_JAMPKM010000007.1"/>
</dbReference>
<keyword evidence="3" id="KW-1185">Reference proteome</keyword>
<evidence type="ECO:0000313" key="2">
    <source>
        <dbReference type="EMBL" id="MEP0818199.1"/>
    </source>
</evidence>
<dbReference type="SUPFAM" id="SSF69318">
    <property type="entry name" value="Integrin alpha N-terminal domain"/>
    <property type="match status" value="1"/>
</dbReference>
<accession>A0ABV0J8T6</accession>
<protein>
    <submittedName>
        <fullName evidence="2">Uncharacterized protein</fullName>
    </submittedName>
</protein>
<sequence>MTMASVMNYQLRSRIGLLLVLATLTACQLPSAQLTNTPKLNQSDRSPTTQQTNLIGISFVKKDNLTNEYRGEIYPIALLINGRYVDVSTDVTTSVRDDLSEDVLLRTFGNQSLLSAVQNFTVLAEGKKLGEFQVQKLGLSQFACSTKLTGQGNFSGERSLEAMFNSLPEAQVGGFSGSIGDKQFDESWRWTIALSQYNPAKNATATPDGTAEAKYRQDLTTTANALFSQNPQLQDVTGETVVEEISVVDLNQDSQPEVYGLVRKGTDPKNRSSRDARDAGVVGAYANVWLTYSNQQPQTLASQVTPYSAIAARPAYDLITTVDINGDGVQEAIVRNTGYESTSFGIYEYKNNQLEQVFSGAGYGC</sequence>
<gene>
    <name evidence="2" type="ORF">NC998_13955</name>
</gene>
<evidence type="ECO:0000256" key="1">
    <source>
        <dbReference type="SAM" id="SignalP"/>
    </source>
</evidence>
<comment type="caution">
    <text evidence="2">The sequence shown here is derived from an EMBL/GenBank/DDBJ whole genome shotgun (WGS) entry which is preliminary data.</text>
</comment>
<feature type="signal peptide" evidence="1">
    <location>
        <begin position="1"/>
        <end position="32"/>
    </location>
</feature>
<feature type="chain" id="PRO_5047497071" evidence="1">
    <location>
        <begin position="33"/>
        <end position="365"/>
    </location>
</feature>
<proteinExistence type="predicted"/>